<dbReference type="InterPro" id="IPR011050">
    <property type="entry name" value="Pectin_lyase_fold/virulence"/>
</dbReference>
<comment type="pathway">
    <text evidence="2">Glycan metabolism; pectin degradation; 2-dehydro-3-deoxy-D-gluconate from pectin: step 1/5.</text>
</comment>
<evidence type="ECO:0000256" key="6">
    <source>
        <dbReference type="ARBA" id="ARBA00022525"/>
    </source>
</evidence>
<dbReference type="InterPro" id="IPR000070">
    <property type="entry name" value="Pectinesterase_cat"/>
</dbReference>
<dbReference type="Gramene" id="KFK25127">
    <property type="protein sequence ID" value="KFK25127"/>
    <property type="gene ID" value="AALP_AA8G069600"/>
</dbReference>
<dbReference type="SUPFAM" id="SSF51126">
    <property type="entry name" value="Pectin lyase-like"/>
    <property type="match status" value="1"/>
</dbReference>
<dbReference type="GO" id="GO:0042545">
    <property type="term" value="P:cell wall modification"/>
    <property type="evidence" value="ECO:0007669"/>
    <property type="project" value="InterPro"/>
</dbReference>
<evidence type="ECO:0000256" key="3">
    <source>
        <dbReference type="ARBA" id="ARBA00008891"/>
    </source>
</evidence>
<evidence type="ECO:0000256" key="5">
    <source>
        <dbReference type="ARBA" id="ARBA00022512"/>
    </source>
</evidence>
<organism evidence="12 13">
    <name type="scientific">Arabis alpina</name>
    <name type="common">Alpine rock-cress</name>
    <dbReference type="NCBI Taxonomy" id="50452"/>
    <lineage>
        <taxon>Eukaryota</taxon>
        <taxon>Viridiplantae</taxon>
        <taxon>Streptophyta</taxon>
        <taxon>Embryophyta</taxon>
        <taxon>Tracheophyta</taxon>
        <taxon>Spermatophyta</taxon>
        <taxon>Magnoliopsida</taxon>
        <taxon>eudicotyledons</taxon>
        <taxon>Gunneridae</taxon>
        <taxon>Pentapetalae</taxon>
        <taxon>rosids</taxon>
        <taxon>malvids</taxon>
        <taxon>Brassicales</taxon>
        <taxon>Brassicaceae</taxon>
        <taxon>Arabideae</taxon>
        <taxon>Arabis</taxon>
    </lineage>
</organism>
<dbReference type="AlphaFoldDB" id="A0A087G5H5"/>
<dbReference type="PANTHER" id="PTHR31321">
    <property type="entry name" value="ACYL-COA THIOESTER HYDROLASE YBHC-RELATED"/>
    <property type="match status" value="1"/>
</dbReference>
<dbReference type="Pfam" id="PF01095">
    <property type="entry name" value="Pectinesterase"/>
    <property type="match status" value="1"/>
</dbReference>
<evidence type="ECO:0000313" key="13">
    <source>
        <dbReference type="Proteomes" id="UP000029120"/>
    </source>
</evidence>
<feature type="signal peptide" evidence="10">
    <location>
        <begin position="1"/>
        <end position="22"/>
    </location>
</feature>
<name>A0A087G5H5_ARAAL</name>
<reference evidence="13" key="1">
    <citation type="journal article" date="2015" name="Nat. Plants">
        <title>Genome expansion of Arabis alpina linked with retrotransposition and reduced symmetric DNA methylation.</title>
        <authorList>
            <person name="Willing E.M."/>
            <person name="Rawat V."/>
            <person name="Mandakova T."/>
            <person name="Maumus F."/>
            <person name="James G.V."/>
            <person name="Nordstroem K.J."/>
            <person name="Becker C."/>
            <person name="Warthmann N."/>
            <person name="Chica C."/>
            <person name="Szarzynska B."/>
            <person name="Zytnicki M."/>
            <person name="Albani M.C."/>
            <person name="Kiefer C."/>
            <person name="Bergonzi S."/>
            <person name="Castaings L."/>
            <person name="Mateos J.L."/>
            <person name="Berns M.C."/>
            <person name="Bujdoso N."/>
            <person name="Piofczyk T."/>
            <person name="de Lorenzo L."/>
            <person name="Barrero-Sicilia C."/>
            <person name="Mateos I."/>
            <person name="Piednoel M."/>
            <person name="Hagmann J."/>
            <person name="Chen-Min-Tao R."/>
            <person name="Iglesias-Fernandez R."/>
            <person name="Schuster S.C."/>
            <person name="Alonso-Blanco C."/>
            <person name="Roudier F."/>
            <person name="Carbonero P."/>
            <person name="Paz-Ares J."/>
            <person name="Davis S.J."/>
            <person name="Pecinka A."/>
            <person name="Quesneville H."/>
            <person name="Colot V."/>
            <person name="Lysak M.A."/>
            <person name="Weigel D."/>
            <person name="Coupland G."/>
            <person name="Schneeberger K."/>
        </authorList>
    </citation>
    <scope>NUCLEOTIDE SEQUENCE [LARGE SCALE GENOMIC DNA]</scope>
    <source>
        <strain evidence="13">cv. Pajares</strain>
    </source>
</reference>
<evidence type="ECO:0000256" key="1">
    <source>
        <dbReference type="ARBA" id="ARBA00004191"/>
    </source>
</evidence>
<evidence type="ECO:0000256" key="9">
    <source>
        <dbReference type="ARBA" id="ARBA00023085"/>
    </source>
</evidence>
<dbReference type="Gene3D" id="2.160.20.10">
    <property type="entry name" value="Single-stranded right-handed beta-helix, Pectin lyase-like"/>
    <property type="match status" value="1"/>
</dbReference>
<keyword evidence="7 10" id="KW-0732">Signal</keyword>
<dbReference type="UniPathway" id="UPA00545">
    <property type="reaction ID" value="UER00823"/>
</dbReference>
<keyword evidence="5" id="KW-0134">Cell wall</keyword>
<evidence type="ECO:0000256" key="4">
    <source>
        <dbReference type="ARBA" id="ARBA00013229"/>
    </source>
</evidence>
<evidence type="ECO:0000259" key="11">
    <source>
        <dbReference type="Pfam" id="PF01095"/>
    </source>
</evidence>
<sequence length="363" mass="39875">MGYISVSMVAFLIVFAFPVVLADDVTPIPADKAQVEPWFKTHVKPFSVRRGRGILDPALEAAEVAPRTITVNPKGGGNFKSINEAIKSIPTGNTKRVIIKLAPGVYHEKVTIDVGRPFVTLLGKPGAETNLTYDGTAAKFGTVESATLIVWATNFIAANLNIINTNPMPKAGTQGQALAMRINGDKAAFYRCRFYGFQDTLCDDRGNHFFKGCYIEGTYDFIFGRGASLYLNTHLHAVGDGLRVITAHNRQSNNEQSGYAFVHCKVTGVGTGIYLGRSWMSHPKVVYAYTEMSSVVNPSGWAENRQRAHDKTVFYGEYQCKGPGSQKEKRVAHTQEIDNKEANHFLSLGYIKGSSWLLPPPAY</sequence>
<keyword evidence="9" id="KW-0063">Aspartyl esterase</keyword>
<dbReference type="OMA" id="QVEAWFK"/>
<feature type="domain" description="Pectinesterase catalytic" evidence="11">
    <location>
        <begin position="69"/>
        <end position="353"/>
    </location>
</feature>
<keyword evidence="8" id="KW-0378">Hydrolase</keyword>
<evidence type="ECO:0000256" key="10">
    <source>
        <dbReference type="SAM" id="SignalP"/>
    </source>
</evidence>
<dbReference type="EMBL" id="CM002876">
    <property type="protein sequence ID" value="KFK25127.1"/>
    <property type="molecule type" value="Genomic_DNA"/>
</dbReference>
<evidence type="ECO:0000256" key="2">
    <source>
        <dbReference type="ARBA" id="ARBA00005184"/>
    </source>
</evidence>
<dbReference type="InterPro" id="IPR012334">
    <property type="entry name" value="Pectin_lyas_fold"/>
</dbReference>
<evidence type="ECO:0000256" key="7">
    <source>
        <dbReference type="ARBA" id="ARBA00022729"/>
    </source>
</evidence>
<evidence type="ECO:0000256" key="8">
    <source>
        <dbReference type="ARBA" id="ARBA00022801"/>
    </source>
</evidence>
<evidence type="ECO:0000313" key="12">
    <source>
        <dbReference type="EMBL" id="KFK25127.1"/>
    </source>
</evidence>
<feature type="chain" id="PRO_5011120537" description="pectinesterase" evidence="10">
    <location>
        <begin position="23"/>
        <end position="363"/>
    </location>
</feature>
<protein>
    <recommendedName>
        <fullName evidence="4">pectinesterase</fullName>
        <ecNumber evidence="4">3.1.1.11</ecNumber>
    </recommendedName>
</protein>
<dbReference type="GO" id="GO:0045490">
    <property type="term" value="P:pectin catabolic process"/>
    <property type="evidence" value="ECO:0007669"/>
    <property type="project" value="UniProtKB-UniPathway"/>
</dbReference>
<dbReference type="Proteomes" id="UP000029120">
    <property type="component" value="Chromosome 8"/>
</dbReference>
<proteinExistence type="inferred from homology"/>
<dbReference type="GO" id="GO:0030599">
    <property type="term" value="F:pectinesterase activity"/>
    <property type="evidence" value="ECO:0007669"/>
    <property type="project" value="UniProtKB-EC"/>
</dbReference>
<keyword evidence="6" id="KW-0964">Secreted</keyword>
<keyword evidence="13" id="KW-1185">Reference proteome</keyword>
<dbReference type="OrthoDB" id="2019149at2759"/>
<dbReference type="FunFam" id="2.160.20.10:FF:000008">
    <property type="entry name" value="Pectinesterase"/>
    <property type="match status" value="1"/>
</dbReference>
<comment type="similarity">
    <text evidence="3">Belongs to the pectinesterase family.</text>
</comment>
<dbReference type="EC" id="3.1.1.11" evidence="4"/>
<comment type="subcellular location">
    <subcellularLocation>
        <location evidence="1">Secreted</location>
        <location evidence="1">Cell wall</location>
    </subcellularLocation>
</comment>
<accession>A0A087G5H5</accession>
<gene>
    <name evidence="12" type="ordered locus">AALP_Aa8g069600</name>
</gene>
<dbReference type="PANTHER" id="PTHR31321:SF78">
    <property type="entry name" value="PECTINESTERASE 49-RELATED"/>
    <property type="match status" value="1"/>
</dbReference>
<dbReference type="eggNOG" id="ENOG502R3C8">
    <property type="taxonomic scope" value="Eukaryota"/>
</dbReference>